<gene>
    <name evidence="1" type="ORF">ANASTE_01608</name>
</gene>
<reference evidence="1" key="1">
    <citation type="submission" date="2008-01" db="EMBL/GenBank/DDBJ databases">
        <authorList>
            <person name="Fulton L."/>
            <person name="Clifton S."/>
            <person name="Fulton B."/>
            <person name="Xu J."/>
            <person name="Minx P."/>
            <person name="Pepin K.H."/>
            <person name="Johnson M."/>
            <person name="Thiruvilangam P."/>
            <person name="Bhonagiri V."/>
            <person name="Nash W.E."/>
            <person name="Mardis E.R."/>
            <person name="Wilson R.K."/>
        </authorList>
    </citation>
    <scope>NUCLEOTIDE SEQUENCE [LARGE SCALE GENOMIC DNA]</scope>
    <source>
        <strain evidence="1">DSM 17244</strain>
    </source>
</reference>
<comment type="caution">
    <text evidence="1">The sequence shown here is derived from an EMBL/GenBank/DDBJ whole genome shotgun (WGS) entry which is preliminary data.</text>
</comment>
<accession>B1C8J4</accession>
<evidence type="ECO:0000313" key="1">
    <source>
        <dbReference type="EMBL" id="EDS71904.1"/>
    </source>
</evidence>
<sequence length="41" mass="4659">MINKTLLKKVRSYPSGFFSLYKKGGHFTCKADSAPLVFTLY</sequence>
<organism evidence="1 2">
    <name type="scientific">Anaerofustis stercorihominis DSM 17244</name>
    <dbReference type="NCBI Taxonomy" id="445971"/>
    <lineage>
        <taxon>Bacteria</taxon>
        <taxon>Bacillati</taxon>
        <taxon>Bacillota</taxon>
        <taxon>Clostridia</taxon>
        <taxon>Eubacteriales</taxon>
        <taxon>Eubacteriaceae</taxon>
        <taxon>Anaerofustis</taxon>
    </lineage>
</organism>
<dbReference type="HOGENOM" id="CLU_3264874_0_0_9"/>
<dbReference type="STRING" id="445971.ANASTE_01608"/>
<dbReference type="AlphaFoldDB" id="B1C8J4"/>
<reference evidence="1" key="2">
    <citation type="submission" date="2013-08" db="EMBL/GenBank/DDBJ databases">
        <title>Draft genome sequence of Anaerofustis stercorihominis (DSM 17244).</title>
        <authorList>
            <person name="Sudarsanam P."/>
            <person name="Ley R."/>
            <person name="Guruge J."/>
            <person name="Turnbaugh P.J."/>
            <person name="Mahowald M."/>
            <person name="Liep D."/>
            <person name="Gordon J."/>
        </authorList>
    </citation>
    <scope>NUCLEOTIDE SEQUENCE</scope>
    <source>
        <strain evidence="1">DSM 17244</strain>
    </source>
</reference>
<evidence type="ECO:0000313" key="2">
    <source>
        <dbReference type="Proteomes" id="UP000005178"/>
    </source>
</evidence>
<name>B1C8J4_9FIRM</name>
<dbReference type="Proteomes" id="UP000005178">
    <property type="component" value="Unassembled WGS sequence"/>
</dbReference>
<dbReference type="EMBL" id="ABIL02000006">
    <property type="protein sequence ID" value="EDS71904.1"/>
    <property type="molecule type" value="Genomic_DNA"/>
</dbReference>
<proteinExistence type="predicted"/>
<keyword evidence="2" id="KW-1185">Reference proteome</keyword>
<protein>
    <submittedName>
        <fullName evidence="1">Uncharacterized protein</fullName>
    </submittedName>
</protein>